<dbReference type="EMBL" id="QREH01000001">
    <property type="protein sequence ID" value="REE02465.1"/>
    <property type="molecule type" value="Genomic_DNA"/>
</dbReference>
<evidence type="ECO:0000259" key="2">
    <source>
        <dbReference type="Pfam" id="PF00462"/>
    </source>
</evidence>
<dbReference type="PROSITE" id="PS51354">
    <property type="entry name" value="GLUTAREDOXIN_2"/>
    <property type="match status" value="1"/>
</dbReference>
<dbReference type="Proteomes" id="UP000256727">
    <property type="component" value="Unassembled WGS sequence"/>
</dbReference>
<gene>
    <name evidence="3" type="ORF">C8E99_0235</name>
</gene>
<keyword evidence="1" id="KW-0472">Membrane</keyword>
<reference evidence="3 4" key="1">
    <citation type="submission" date="2018-07" db="EMBL/GenBank/DDBJ databases">
        <title>Sequencing the genomes of 1000 actinobacteria strains.</title>
        <authorList>
            <person name="Klenk H.-P."/>
        </authorList>
    </citation>
    <scope>NUCLEOTIDE SEQUENCE [LARGE SCALE GENOMIC DNA]</scope>
    <source>
        <strain evidence="3 4">DSM 14442</strain>
    </source>
</reference>
<comment type="caution">
    <text evidence="3">The sequence shown here is derived from an EMBL/GenBank/DDBJ whole genome shotgun (WGS) entry which is preliminary data.</text>
</comment>
<keyword evidence="1" id="KW-1133">Transmembrane helix</keyword>
<dbReference type="Pfam" id="PF00462">
    <property type="entry name" value="Glutaredoxin"/>
    <property type="match status" value="1"/>
</dbReference>
<evidence type="ECO:0000256" key="1">
    <source>
        <dbReference type="SAM" id="Phobius"/>
    </source>
</evidence>
<evidence type="ECO:0000313" key="4">
    <source>
        <dbReference type="Proteomes" id="UP000256727"/>
    </source>
</evidence>
<dbReference type="InterPro" id="IPR036249">
    <property type="entry name" value="Thioredoxin-like_sf"/>
</dbReference>
<keyword evidence="4" id="KW-1185">Reference proteome</keyword>
<accession>A0A3D9L829</accession>
<name>A0A3D9L829_9MICC</name>
<dbReference type="SUPFAM" id="SSF52833">
    <property type="entry name" value="Thioredoxin-like"/>
    <property type="match status" value="1"/>
</dbReference>
<dbReference type="InterPro" id="IPR002109">
    <property type="entry name" value="Glutaredoxin"/>
</dbReference>
<proteinExistence type="predicted"/>
<sequence>MRQLFSKPWLLPALMLLVGALFAYWGLIGRGPLNYVAAAILLFFALRFVSTTQVQSRPVAGADEHLANGGVVVFWRPGCQFCARLIRELGSDSRYIPYWVNIWDEPEAAARVRHYHQGNETVPTVVTADGHFVAKDAETYDRAKAVIRRATPVD</sequence>
<feature type="domain" description="Glutaredoxin" evidence="2">
    <location>
        <begin position="71"/>
        <end position="132"/>
    </location>
</feature>
<dbReference type="AlphaFoldDB" id="A0A3D9L829"/>
<evidence type="ECO:0000313" key="3">
    <source>
        <dbReference type="EMBL" id="REE02465.1"/>
    </source>
</evidence>
<protein>
    <submittedName>
        <fullName evidence="3">Glutaredoxin</fullName>
    </submittedName>
</protein>
<dbReference type="RefSeq" id="WP_115930734.1">
    <property type="nucleotide sequence ID" value="NZ_QREH01000001.1"/>
</dbReference>
<feature type="transmembrane region" description="Helical" evidence="1">
    <location>
        <begin position="33"/>
        <end position="49"/>
    </location>
</feature>
<keyword evidence="1" id="KW-0812">Transmembrane</keyword>
<dbReference type="Gene3D" id="3.40.30.10">
    <property type="entry name" value="Glutaredoxin"/>
    <property type="match status" value="1"/>
</dbReference>
<feature type="transmembrane region" description="Helical" evidence="1">
    <location>
        <begin position="9"/>
        <end position="27"/>
    </location>
</feature>
<dbReference type="OrthoDB" id="8991911at2"/>
<organism evidence="3 4">
    <name type="scientific">Citricoccus muralis</name>
    <dbReference type="NCBI Taxonomy" id="169134"/>
    <lineage>
        <taxon>Bacteria</taxon>
        <taxon>Bacillati</taxon>
        <taxon>Actinomycetota</taxon>
        <taxon>Actinomycetes</taxon>
        <taxon>Micrococcales</taxon>
        <taxon>Micrococcaceae</taxon>
        <taxon>Citricoccus</taxon>
    </lineage>
</organism>